<dbReference type="Pfam" id="PF24883">
    <property type="entry name" value="NPHP3_N"/>
    <property type="match status" value="1"/>
</dbReference>
<evidence type="ECO:0000313" key="5">
    <source>
        <dbReference type="EMBL" id="KAH8693746.1"/>
    </source>
</evidence>
<dbReference type="PANTHER" id="PTHR10039:SF17">
    <property type="entry name" value="FUNGAL STAND N-TERMINAL GOODBYE DOMAIN-CONTAINING PROTEIN-RELATED"/>
    <property type="match status" value="1"/>
</dbReference>
<dbReference type="Proteomes" id="UP001201262">
    <property type="component" value="Unassembled WGS sequence"/>
</dbReference>
<dbReference type="GeneID" id="70251024"/>
<keyword evidence="1" id="KW-0677">Repeat</keyword>
<dbReference type="InterPro" id="IPR031359">
    <property type="entry name" value="NACHT_N"/>
</dbReference>
<keyword evidence="6" id="KW-1185">Reference proteome</keyword>
<dbReference type="EMBL" id="JAJTJA010000009">
    <property type="protein sequence ID" value="KAH8693746.1"/>
    <property type="molecule type" value="Genomic_DNA"/>
</dbReference>
<dbReference type="SUPFAM" id="SSF52540">
    <property type="entry name" value="P-loop containing nucleoside triphosphate hydrolases"/>
    <property type="match status" value="1"/>
</dbReference>
<evidence type="ECO:0000313" key="6">
    <source>
        <dbReference type="Proteomes" id="UP001201262"/>
    </source>
</evidence>
<reference evidence="5" key="1">
    <citation type="submission" date="2021-12" db="EMBL/GenBank/DDBJ databases">
        <title>Convergent genome expansion in fungi linked to evolution of root-endophyte symbiosis.</title>
        <authorList>
            <consortium name="DOE Joint Genome Institute"/>
            <person name="Ke Y.-H."/>
            <person name="Bonito G."/>
            <person name="Liao H.-L."/>
            <person name="Looney B."/>
            <person name="Rojas-Flechas A."/>
            <person name="Nash J."/>
            <person name="Hameed K."/>
            <person name="Schadt C."/>
            <person name="Martin F."/>
            <person name="Crous P.W."/>
            <person name="Miettinen O."/>
            <person name="Magnuson J.K."/>
            <person name="Labbe J."/>
            <person name="Jacobson D."/>
            <person name="Doktycz M.J."/>
            <person name="Veneault-Fourrey C."/>
            <person name="Kuo A."/>
            <person name="Mondo S."/>
            <person name="Calhoun S."/>
            <person name="Riley R."/>
            <person name="Ohm R."/>
            <person name="LaButti K."/>
            <person name="Andreopoulos B."/>
            <person name="Pangilinan J."/>
            <person name="Nolan M."/>
            <person name="Tritt A."/>
            <person name="Clum A."/>
            <person name="Lipzen A."/>
            <person name="Daum C."/>
            <person name="Barry K."/>
            <person name="Grigoriev I.V."/>
            <person name="Vilgalys R."/>
        </authorList>
    </citation>
    <scope>NUCLEOTIDE SEQUENCE</scope>
    <source>
        <strain evidence="5">PMI_201</strain>
    </source>
</reference>
<dbReference type="InterPro" id="IPR027417">
    <property type="entry name" value="P-loop_NTPase"/>
</dbReference>
<feature type="domain" description="NWD NACHT-NTPase N-terminal" evidence="3">
    <location>
        <begin position="100"/>
        <end position="324"/>
    </location>
</feature>
<dbReference type="PANTHER" id="PTHR10039">
    <property type="entry name" value="AMELOGENIN"/>
    <property type="match status" value="1"/>
</dbReference>
<organism evidence="5 6">
    <name type="scientific">Talaromyces proteolyticus</name>
    <dbReference type="NCBI Taxonomy" id="1131652"/>
    <lineage>
        <taxon>Eukaryota</taxon>
        <taxon>Fungi</taxon>
        <taxon>Dikarya</taxon>
        <taxon>Ascomycota</taxon>
        <taxon>Pezizomycotina</taxon>
        <taxon>Eurotiomycetes</taxon>
        <taxon>Eurotiomycetidae</taxon>
        <taxon>Eurotiales</taxon>
        <taxon>Trichocomaceae</taxon>
        <taxon>Talaromyces</taxon>
        <taxon>Talaromyces sect. Bacilispori</taxon>
    </lineage>
</organism>
<dbReference type="Gene3D" id="3.40.50.300">
    <property type="entry name" value="P-loop containing nucleotide triphosphate hydrolases"/>
    <property type="match status" value="1"/>
</dbReference>
<evidence type="ECO:0008006" key="7">
    <source>
        <dbReference type="Google" id="ProtNLM"/>
    </source>
</evidence>
<name>A0AAD4PY64_9EURO</name>
<evidence type="ECO:0000259" key="3">
    <source>
        <dbReference type="Pfam" id="PF17100"/>
    </source>
</evidence>
<evidence type="ECO:0000259" key="4">
    <source>
        <dbReference type="Pfam" id="PF24883"/>
    </source>
</evidence>
<protein>
    <recommendedName>
        <fullName evidence="7">NWD NACHT-NTPase N-terminal domain-containing protein</fullName>
    </recommendedName>
</protein>
<comment type="caution">
    <text evidence="5">The sequence shown here is derived from an EMBL/GenBank/DDBJ whole genome shotgun (WGS) entry which is preliminary data.</text>
</comment>
<feature type="region of interest" description="Disordered" evidence="2">
    <location>
        <begin position="30"/>
        <end position="56"/>
    </location>
</feature>
<dbReference type="AlphaFoldDB" id="A0AAD4PY64"/>
<dbReference type="InterPro" id="IPR056884">
    <property type="entry name" value="NPHP3-like_N"/>
</dbReference>
<dbReference type="Pfam" id="PF17100">
    <property type="entry name" value="NACHT_N"/>
    <property type="match status" value="1"/>
</dbReference>
<proteinExistence type="predicted"/>
<feature type="domain" description="Nephrocystin 3-like N-terminal" evidence="4">
    <location>
        <begin position="396"/>
        <end position="572"/>
    </location>
</feature>
<dbReference type="RefSeq" id="XP_046069416.1">
    <property type="nucleotide sequence ID" value="XM_046220737.1"/>
</dbReference>
<sequence>MRSLLRFRRHKDKAEGKIQEVQRSPAGWHLPQARFPTTTSLETPSRKAQPTGKANVTEDHEIVENEAVLGSSAISNTSDAGGLELSRTTPVSIAEDVSRSLWNRAYESLKSGGDTSKLVTAYEKILTSVFQNESEASVVLLSDDAPNMFACDDDTRMTNMGEVTRIALARVRRHNTVNYAISQATEFTKIIQDAVGTMLSGYPPAALAWSGICVILPVLAGPAVQSIALKDGLFYVTEKLEWYLAISRLPFKESLSASGDLSHLRSLMESKVLQLIQSFLEFEMKSVCFLFAESPLVRTLKTMLSIDDWKSRTDSLKTLESEIRDSILQFQGASNSVSLIKINDNTSQITAVVKEMRLLRKQQTESQRLELVAKFCAENTCPYADRIDAVPKRVEGTCEWFQAHDRYRAWLESPDGGLLLFSADPGCGKSVLSRFLIEDILSLKMPDAVLCYFFFKDSPDQNNICAALCALIHQILSQYTELLDLVVNDIIKNGTGLTSKETTLWRIFEKITDRNKTKRDVVCVLDALDECQKADRITLVNRIKDLIEGNSNAARKRNESSRRKMRFLITTRGYPDIMNLFRHFPQGWIHLAGENKKEVDEIQSEITMVLDFKLNQLAREKMFDEMRKEKIRNSLMEKGGEQRTYLWVQLVFEVLEENLRDQLKIWNRLINTVPQTVYNAYDKLLERVRQDDKDRVIMLLSLMIVALRPLSVQTAAFLLGVRDFADSHDDPLHLQDSDNWEELDLESDANFKAWVSGTCGNFVTVYDEQLFFIHQTAKEFLLAAREAAGGGSSQSFKNCIAERQAHKLMAENCLLVWKYGRLRVEDESYRYCLDFTAHHFREAQSFSTDGEIVVQDIDNRFWDIYVASWDDGRFIQSQSLSRFLRNYDAEPFVTPYTDPMKLAFLATFGHYRLLDLMLRQSTTSGHILDAMDVPGLLSSTRAEAHCANLLLSYLPQRPVLVVQDYDSFI</sequence>
<evidence type="ECO:0000256" key="2">
    <source>
        <dbReference type="SAM" id="MobiDB-lite"/>
    </source>
</evidence>
<feature type="compositionally biased region" description="Polar residues" evidence="2">
    <location>
        <begin position="35"/>
        <end position="54"/>
    </location>
</feature>
<gene>
    <name evidence="5" type="ORF">BGW36DRAFT_429779</name>
</gene>
<accession>A0AAD4PY64</accession>
<evidence type="ECO:0000256" key="1">
    <source>
        <dbReference type="ARBA" id="ARBA00022737"/>
    </source>
</evidence>